<dbReference type="RefSeq" id="WP_091240461.1">
    <property type="nucleotide sequence ID" value="NZ_FNAG01000002.1"/>
</dbReference>
<proteinExistence type="predicted"/>
<dbReference type="EMBL" id="FNAG01000002">
    <property type="protein sequence ID" value="SDD43439.1"/>
    <property type="molecule type" value="Genomic_DNA"/>
</dbReference>
<dbReference type="Proteomes" id="UP000199603">
    <property type="component" value="Unassembled WGS sequence"/>
</dbReference>
<evidence type="ECO:0000313" key="1">
    <source>
        <dbReference type="EMBL" id="SDD43439.1"/>
    </source>
</evidence>
<gene>
    <name evidence="1" type="ORF">SAMN04488509_102440</name>
</gene>
<dbReference type="SUPFAM" id="SSF144064">
    <property type="entry name" value="Heme iron utilization protein-like"/>
    <property type="match status" value="1"/>
</dbReference>
<evidence type="ECO:0000313" key="2">
    <source>
        <dbReference type="Proteomes" id="UP000199603"/>
    </source>
</evidence>
<evidence type="ECO:0008006" key="3">
    <source>
        <dbReference type="Google" id="ProtNLM"/>
    </source>
</evidence>
<reference evidence="1 2" key="1">
    <citation type="submission" date="2016-10" db="EMBL/GenBank/DDBJ databases">
        <authorList>
            <person name="de Groot N.N."/>
        </authorList>
    </citation>
    <scope>NUCLEOTIDE SEQUENCE [LARGE SCALE GENOMIC DNA]</scope>
    <source>
        <strain evidence="1 2">DSM 16957</strain>
    </source>
</reference>
<keyword evidence="2" id="KW-1185">Reference proteome</keyword>
<organism evidence="1 2">
    <name type="scientific">Aquimonas voraii</name>
    <dbReference type="NCBI Taxonomy" id="265719"/>
    <lineage>
        <taxon>Bacteria</taxon>
        <taxon>Pseudomonadati</taxon>
        <taxon>Pseudomonadota</taxon>
        <taxon>Gammaproteobacteria</taxon>
        <taxon>Lysobacterales</taxon>
        <taxon>Lysobacteraceae</taxon>
        <taxon>Aquimonas</taxon>
    </lineage>
</organism>
<name>A0A1G6UQ66_9GAMM</name>
<dbReference type="AlphaFoldDB" id="A0A1G6UQ66"/>
<dbReference type="OrthoDB" id="5957605at2"/>
<accession>A0A1G6UQ66</accession>
<protein>
    <recommendedName>
        <fullName evidence="3">Hemin transport protein</fullName>
    </recommendedName>
</protein>
<sequence>MFELDADTALANEERALVAASAGRRLSASTLIALGPVVCLFRREDEARLILDPAPLLAQARAKLICEVDPEGPREALRLEDREGQPILQLCLLPDSDFLVWERLLLGLSAAPMPDEALCWPSWRVRLRWRARTGRFLDTRGSLRFQPCSAPMSASGQRIAEAWCARYHCGACLR</sequence>